<sequence length="63" mass="6708">MMRGIRLASLAFLLYVGPLLFLSGCDSSSSSTAQGDVAPPPQAVQDEMKASDDFMRSQAGKKK</sequence>
<evidence type="ECO:0000313" key="2">
    <source>
        <dbReference type="EMBL" id="XBH04412.1"/>
    </source>
</evidence>
<accession>A0AAU7CHJ6</accession>
<gene>
    <name evidence="2" type="ORF">V5E97_39900</name>
</gene>
<dbReference type="RefSeq" id="WP_406697172.1">
    <property type="nucleotide sequence ID" value="NZ_CP155447.1"/>
</dbReference>
<evidence type="ECO:0000256" key="1">
    <source>
        <dbReference type="SAM" id="MobiDB-lite"/>
    </source>
</evidence>
<dbReference type="AlphaFoldDB" id="A0AAU7CHJ6"/>
<name>A0AAU7CHJ6_9BACT</name>
<evidence type="ECO:0008006" key="3">
    <source>
        <dbReference type="Google" id="ProtNLM"/>
    </source>
</evidence>
<protein>
    <recommendedName>
        <fullName evidence="3">Secreted protein</fullName>
    </recommendedName>
</protein>
<organism evidence="2">
    <name type="scientific">Singulisphaera sp. Ch08</name>
    <dbReference type="NCBI Taxonomy" id="3120278"/>
    <lineage>
        <taxon>Bacteria</taxon>
        <taxon>Pseudomonadati</taxon>
        <taxon>Planctomycetota</taxon>
        <taxon>Planctomycetia</taxon>
        <taxon>Isosphaerales</taxon>
        <taxon>Isosphaeraceae</taxon>
        <taxon>Singulisphaera</taxon>
    </lineage>
</organism>
<feature type="region of interest" description="Disordered" evidence="1">
    <location>
        <begin position="27"/>
        <end position="63"/>
    </location>
</feature>
<dbReference type="EMBL" id="CP155447">
    <property type="protein sequence ID" value="XBH04412.1"/>
    <property type="molecule type" value="Genomic_DNA"/>
</dbReference>
<proteinExistence type="predicted"/>
<reference evidence="2" key="1">
    <citation type="submission" date="2024-05" db="EMBL/GenBank/DDBJ databases">
        <title>Planctomycetes of the genus Singulisphaera possess chitinolytic capabilities.</title>
        <authorList>
            <person name="Ivanova A."/>
        </authorList>
    </citation>
    <scope>NUCLEOTIDE SEQUENCE</scope>
    <source>
        <strain evidence="2">Ch08T</strain>
    </source>
</reference>
<feature type="compositionally biased region" description="Basic and acidic residues" evidence="1">
    <location>
        <begin position="46"/>
        <end position="55"/>
    </location>
</feature>
<dbReference type="PROSITE" id="PS51257">
    <property type="entry name" value="PROKAR_LIPOPROTEIN"/>
    <property type="match status" value="1"/>
</dbReference>